<gene>
    <name evidence="2" type="ORF">GCM10017786_01200</name>
</gene>
<accession>A0ABQ3I9X1</accession>
<evidence type="ECO:0000313" key="3">
    <source>
        <dbReference type="Proteomes" id="UP000605897"/>
    </source>
</evidence>
<sequence>MVNQGGMPKLTTSTTAAAGPARVDEQVYDASGRVIAEATGGAWTCTTYDVRDRPLEERVPASADAPARTVTHNYAVGGDPLTTSVSDDKGTITPPDPADAPRTLSFTNDDAGRVLTQKLDSTTVATVTKDYAARLTSLGWKTSDGKDIVSQVGRTSAGTIIDESLAGVAARPNAPNYIYDGVGRLTEAYVAGHHYTPDYTSTASATCPTGTQSNAGLNTNRMRLLDQTASGTARTRYCYGAADRLLATEGATALTNVVYDADGNTTSWRAADGTVTTLKWDGSDRNISAQTVSPTPVLNANVVYTRDATNRIIRRDPLNCDNNTVARYGYTGDSDTADLTLDGNNRLTSVSLSLPGGVLFTSKVGSDGAFTPTYDHPTVRGDLVLTTDAAGHQVGDLRTYDPYGQPLTAAGAVTSAPTNTPAHCPSSRWEPGPTSRSSAGSSPSIPRRAAPPTTTSPAARSTPSTSTAICRGWLKSAVNVVTKVAEYAAYIPGPIGAVANGVAAVGNAIRGNWGKVAVYAAGGDYWRSCNFHLQGG</sequence>
<feature type="region of interest" description="Disordered" evidence="1">
    <location>
        <begin position="408"/>
        <end position="464"/>
    </location>
</feature>
<organism evidence="2 3">
    <name type="scientific">Amycolatopsis deserti</name>
    <dbReference type="NCBI Taxonomy" id="185696"/>
    <lineage>
        <taxon>Bacteria</taxon>
        <taxon>Bacillati</taxon>
        <taxon>Actinomycetota</taxon>
        <taxon>Actinomycetes</taxon>
        <taxon>Pseudonocardiales</taxon>
        <taxon>Pseudonocardiaceae</taxon>
        <taxon>Amycolatopsis</taxon>
    </lineage>
</organism>
<dbReference type="EMBL" id="BNAU01000001">
    <property type="protein sequence ID" value="GHE76067.1"/>
    <property type="molecule type" value="Genomic_DNA"/>
</dbReference>
<protein>
    <recommendedName>
        <fullName evidence="4">YD repeat-containing protein</fullName>
    </recommendedName>
</protein>
<dbReference type="InterPro" id="IPR006530">
    <property type="entry name" value="YD"/>
</dbReference>
<dbReference type="Proteomes" id="UP000605897">
    <property type="component" value="Unassembled WGS sequence"/>
</dbReference>
<feature type="region of interest" description="Disordered" evidence="1">
    <location>
        <begin position="73"/>
        <end position="100"/>
    </location>
</feature>
<keyword evidence="3" id="KW-1185">Reference proteome</keyword>
<comment type="caution">
    <text evidence="2">The sequence shown here is derived from an EMBL/GenBank/DDBJ whole genome shotgun (WGS) entry which is preliminary data.</text>
</comment>
<dbReference type="NCBIfam" id="TIGR01643">
    <property type="entry name" value="YD_repeat_2x"/>
    <property type="match status" value="1"/>
</dbReference>
<feature type="compositionally biased region" description="Low complexity" evidence="1">
    <location>
        <begin position="431"/>
        <end position="464"/>
    </location>
</feature>
<dbReference type="Gene3D" id="2.180.10.10">
    <property type="entry name" value="RHS repeat-associated core"/>
    <property type="match status" value="2"/>
</dbReference>
<reference evidence="3" key="1">
    <citation type="journal article" date="2019" name="Int. J. Syst. Evol. Microbiol.">
        <title>The Global Catalogue of Microorganisms (GCM) 10K type strain sequencing project: providing services to taxonomists for standard genome sequencing and annotation.</title>
        <authorList>
            <consortium name="The Broad Institute Genomics Platform"/>
            <consortium name="The Broad Institute Genome Sequencing Center for Infectious Disease"/>
            <person name="Wu L."/>
            <person name="Ma J."/>
        </authorList>
    </citation>
    <scope>NUCLEOTIDE SEQUENCE [LARGE SCALE GENOMIC DNA]</scope>
    <source>
        <strain evidence="3">CGMCC 4.7677</strain>
    </source>
</reference>
<evidence type="ECO:0000313" key="2">
    <source>
        <dbReference type="EMBL" id="GHE76067.1"/>
    </source>
</evidence>
<name>A0ABQ3I9X1_9PSEU</name>
<evidence type="ECO:0000256" key="1">
    <source>
        <dbReference type="SAM" id="MobiDB-lite"/>
    </source>
</evidence>
<evidence type="ECO:0008006" key="4">
    <source>
        <dbReference type="Google" id="ProtNLM"/>
    </source>
</evidence>
<proteinExistence type="predicted"/>